<organism evidence="3 4">
    <name type="scientific">Sulfurimicrobium lacus</name>
    <dbReference type="NCBI Taxonomy" id="2715678"/>
    <lineage>
        <taxon>Bacteria</taxon>
        <taxon>Pseudomonadati</taxon>
        <taxon>Pseudomonadota</taxon>
        <taxon>Betaproteobacteria</taxon>
        <taxon>Nitrosomonadales</taxon>
        <taxon>Sulfuricellaceae</taxon>
        <taxon>Sulfurimicrobium</taxon>
    </lineage>
</organism>
<evidence type="ECO:0000259" key="2">
    <source>
        <dbReference type="PROSITE" id="PS51387"/>
    </source>
</evidence>
<dbReference type="PROSITE" id="PS51387">
    <property type="entry name" value="FAD_PCMH"/>
    <property type="match status" value="1"/>
</dbReference>
<reference evidence="4" key="1">
    <citation type="submission" date="2020-03" db="EMBL/GenBank/DDBJ databases">
        <title>Complete genome sequence of sulfur-oxidizing bacterium skT11.</title>
        <authorList>
            <person name="Kanda M."/>
            <person name="Kojima H."/>
            <person name="Fukui M."/>
        </authorList>
    </citation>
    <scope>NUCLEOTIDE SEQUENCE [LARGE SCALE GENOMIC DNA]</scope>
    <source>
        <strain evidence="4">skT11</strain>
    </source>
</reference>
<evidence type="ECO:0000313" key="3">
    <source>
        <dbReference type="EMBL" id="BCB28357.1"/>
    </source>
</evidence>
<accession>A0A6F8VGX7</accession>
<name>A0A6F8VGX7_9PROT</name>
<dbReference type="InterPro" id="IPR006094">
    <property type="entry name" value="Oxid_FAD_bind_N"/>
</dbReference>
<dbReference type="GO" id="GO:0071949">
    <property type="term" value="F:FAD binding"/>
    <property type="evidence" value="ECO:0007669"/>
    <property type="project" value="InterPro"/>
</dbReference>
<sequence>MRLVSSWGRLSACPHDVLVLNDRSKVSNVLAGHHPGIAHGMGRSYGDVCLNPEGVLWNTTGLDRFIRFDENTGRLTCEAGVLLRDVQRLVIPRGWILPVTPGTQLVTVGGAIANDVHGKNHHVHGTFGDHVKLIKLVRTDGEIIECGPQLRSEWFAATVGGLGLTGVIVEVEIQLNRAAGPWLETETIPYANLDEFFQLADDSEAEWEHTVSWIDCVSRRGGRGLFMRGTPRGDFDRLEPQGHKLTMPLLPRISLVNRLSLPPINMAYFYFKKWQAGRTVTHYEPFFYPLDNLLEWNRMYGPKGFFQYQSVVPREFGKDALQAMLEQIARSGDGSFLAVLKTFGNRPSVGMMSFPRPGVTLALDFPNKGARTLKLFERLDAIVREARGRIYLAKDARMPRDLFESGYPRLNEFLKYRDPEIGSQLSRRLMGA</sequence>
<dbReference type="KEGG" id="slac:SKTS_32430"/>
<dbReference type="PANTHER" id="PTHR43762">
    <property type="entry name" value="L-GULONOLACTONE OXIDASE"/>
    <property type="match status" value="1"/>
</dbReference>
<dbReference type="SUPFAM" id="SSF56176">
    <property type="entry name" value="FAD-binding/transporter-associated domain-like"/>
    <property type="match status" value="1"/>
</dbReference>
<dbReference type="GO" id="GO:0016899">
    <property type="term" value="F:oxidoreductase activity, acting on the CH-OH group of donors, oxygen as acceptor"/>
    <property type="evidence" value="ECO:0007669"/>
    <property type="project" value="InterPro"/>
</dbReference>
<keyword evidence="1" id="KW-0285">Flavoprotein</keyword>
<gene>
    <name evidence="3" type="ORF">SKTS_32430</name>
</gene>
<feature type="domain" description="FAD-binding PCMH-type" evidence="2">
    <location>
        <begin position="10"/>
        <end position="178"/>
    </location>
</feature>
<evidence type="ECO:0000256" key="1">
    <source>
        <dbReference type="ARBA" id="ARBA00022827"/>
    </source>
</evidence>
<keyword evidence="1" id="KW-0274">FAD</keyword>
<dbReference type="InterPro" id="IPR010031">
    <property type="entry name" value="FAD_lactone_oxidase-like"/>
</dbReference>
<dbReference type="EMBL" id="AP022853">
    <property type="protein sequence ID" value="BCB28357.1"/>
    <property type="molecule type" value="Genomic_DNA"/>
</dbReference>
<dbReference type="AlphaFoldDB" id="A0A6F8VGX7"/>
<dbReference type="Proteomes" id="UP000502260">
    <property type="component" value="Chromosome"/>
</dbReference>
<evidence type="ECO:0000313" key="4">
    <source>
        <dbReference type="Proteomes" id="UP000502260"/>
    </source>
</evidence>
<dbReference type="Gene3D" id="3.30.465.10">
    <property type="match status" value="1"/>
</dbReference>
<protein>
    <submittedName>
        <fullName evidence="3">FAD-linked oxidase</fullName>
    </submittedName>
</protein>
<dbReference type="RefSeq" id="WP_173067607.1">
    <property type="nucleotide sequence ID" value="NZ_AP022853.1"/>
</dbReference>
<dbReference type="InterPro" id="IPR016166">
    <property type="entry name" value="FAD-bd_PCMH"/>
</dbReference>
<dbReference type="InterPro" id="IPR016169">
    <property type="entry name" value="FAD-bd_PCMH_sub2"/>
</dbReference>
<dbReference type="PANTHER" id="PTHR43762:SF1">
    <property type="entry name" value="D-ARABINONO-1,4-LACTONE OXIDASE"/>
    <property type="match status" value="1"/>
</dbReference>
<dbReference type="InterPro" id="IPR036318">
    <property type="entry name" value="FAD-bd_PCMH-like_sf"/>
</dbReference>
<keyword evidence="4" id="KW-1185">Reference proteome</keyword>
<proteinExistence type="predicted"/>
<dbReference type="Pfam" id="PF01565">
    <property type="entry name" value="FAD_binding_4"/>
    <property type="match status" value="1"/>
</dbReference>